<accession>A0A4U0RWQ6</accession>
<evidence type="ECO:0000313" key="2">
    <source>
        <dbReference type="EMBL" id="TJZ99250.1"/>
    </source>
</evidence>
<organism evidence="2 3">
    <name type="scientific">Actinacidiphila oryziradicis</name>
    <dbReference type="NCBI Taxonomy" id="2571141"/>
    <lineage>
        <taxon>Bacteria</taxon>
        <taxon>Bacillati</taxon>
        <taxon>Actinomycetota</taxon>
        <taxon>Actinomycetes</taxon>
        <taxon>Kitasatosporales</taxon>
        <taxon>Streptomycetaceae</taxon>
        <taxon>Actinacidiphila</taxon>
    </lineage>
</organism>
<sequence>MKDDAASAPVAAGAAPQFSRRQVLGAAGALGLAVVGAAGCRATSSTTPSTTPSPASSSGSAGNVTAPPAQGVLAANYNQALDLIDFAQLRAASASWLRGFYILGEAGKASAADQQPGLKKLLAAADHGYGTVLTLKFQYQDQPLPASGSTAMRTPLAQLQNAMAAAMDKVDIIVIGNEPFYETTKADRHSPRINEFYETLAQHAIAQRGHSRTQLYMGALNGIDEVGNQTPQTDRWVRFAARTPELAGVDIHPHVSSMADAKKYVDYVLARLRPDQHFLATEFSLVKLWKQHMKDPVDPGFASRYGIPSGTPVWQILKDANQRRFSQEEWSGFLASTSWLQAHRDYLTRQMAAFRATGRLAVAGYGITQDKAGAANFNPDKTPWVLNSLFCPQMVQSGKGGLPGENPVWLPEFRAAQQR</sequence>
<evidence type="ECO:0000256" key="1">
    <source>
        <dbReference type="SAM" id="MobiDB-lite"/>
    </source>
</evidence>
<dbReference type="Proteomes" id="UP000305778">
    <property type="component" value="Unassembled WGS sequence"/>
</dbReference>
<dbReference type="InterPro" id="IPR006311">
    <property type="entry name" value="TAT_signal"/>
</dbReference>
<dbReference type="OrthoDB" id="629332at2"/>
<evidence type="ECO:0000313" key="3">
    <source>
        <dbReference type="Proteomes" id="UP000305778"/>
    </source>
</evidence>
<dbReference type="InterPro" id="IPR017853">
    <property type="entry name" value="GH"/>
</dbReference>
<keyword evidence="3" id="KW-1185">Reference proteome</keyword>
<gene>
    <name evidence="2" type="ORF">FCI23_46595</name>
</gene>
<dbReference type="RefSeq" id="WP_136730088.1">
    <property type="nucleotide sequence ID" value="NZ_SUMC01000113.1"/>
</dbReference>
<dbReference type="SUPFAM" id="SSF51445">
    <property type="entry name" value="(Trans)glycosidases"/>
    <property type="match status" value="1"/>
</dbReference>
<reference evidence="2 3" key="1">
    <citation type="submission" date="2019-04" db="EMBL/GenBank/DDBJ databases">
        <title>Streptomyces oryziradicis sp. nov., a novel actinomycete isolated from rhizosphere soil of rice (Oryza sativa L.).</title>
        <authorList>
            <person name="Li C."/>
        </authorList>
    </citation>
    <scope>NUCLEOTIDE SEQUENCE [LARGE SCALE GENOMIC DNA]</scope>
    <source>
        <strain evidence="2 3">NEAU-C40</strain>
    </source>
</reference>
<proteinExistence type="predicted"/>
<protein>
    <submittedName>
        <fullName evidence="2">Uncharacterized protein</fullName>
    </submittedName>
</protein>
<dbReference type="EMBL" id="SUMC01000113">
    <property type="protein sequence ID" value="TJZ99250.1"/>
    <property type="molecule type" value="Genomic_DNA"/>
</dbReference>
<name>A0A4U0RWQ6_9ACTN</name>
<comment type="caution">
    <text evidence="2">The sequence shown here is derived from an EMBL/GenBank/DDBJ whole genome shotgun (WGS) entry which is preliminary data.</text>
</comment>
<dbReference type="PROSITE" id="PS51318">
    <property type="entry name" value="TAT"/>
    <property type="match status" value="1"/>
</dbReference>
<dbReference type="AlphaFoldDB" id="A0A4U0RWQ6"/>
<feature type="region of interest" description="Disordered" evidence="1">
    <location>
        <begin position="43"/>
        <end position="63"/>
    </location>
</feature>
<feature type="compositionally biased region" description="Low complexity" evidence="1">
    <location>
        <begin position="43"/>
        <end position="62"/>
    </location>
</feature>